<dbReference type="InParanoid" id="A0A165LSA5"/>
<dbReference type="InterPro" id="IPR036514">
    <property type="entry name" value="SGNH_hydro_sf"/>
</dbReference>
<dbReference type="Pfam" id="PF00657">
    <property type="entry name" value="Lipase_GDSL"/>
    <property type="match status" value="1"/>
</dbReference>
<protein>
    <recommendedName>
        <fullName evidence="5">Carbohydrate esterase family 16 protein</fullName>
    </recommendedName>
</protein>
<evidence type="ECO:0000313" key="3">
    <source>
        <dbReference type="EMBL" id="KZV98253.1"/>
    </source>
</evidence>
<evidence type="ECO:0008006" key="5">
    <source>
        <dbReference type="Google" id="ProtNLM"/>
    </source>
</evidence>
<evidence type="ECO:0000313" key="4">
    <source>
        <dbReference type="Proteomes" id="UP000077266"/>
    </source>
</evidence>
<feature type="signal peptide" evidence="2">
    <location>
        <begin position="1"/>
        <end position="20"/>
    </location>
</feature>
<dbReference type="EMBL" id="KV425921">
    <property type="protein sequence ID" value="KZV98253.1"/>
    <property type="molecule type" value="Genomic_DNA"/>
</dbReference>
<evidence type="ECO:0000256" key="2">
    <source>
        <dbReference type="SAM" id="SignalP"/>
    </source>
</evidence>
<dbReference type="Gene3D" id="3.40.50.1110">
    <property type="entry name" value="SGNH hydrolase"/>
    <property type="match status" value="1"/>
</dbReference>
<keyword evidence="1 2" id="KW-0732">Signal</keyword>
<dbReference type="PANTHER" id="PTHR45642:SF139">
    <property type="entry name" value="SGNH HYDROLASE-TYPE ESTERASE DOMAIN-CONTAINING PROTEIN"/>
    <property type="match status" value="1"/>
</dbReference>
<name>A0A165LSA5_EXIGL</name>
<dbReference type="InterPro" id="IPR050592">
    <property type="entry name" value="GDSL_lipolytic_enzyme"/>
</dbReference>
<keyword evidence="4" id="KW-1185">Reference proteome</keyword>
<reference evidence="3 4" key="1">
    <citation type="journal article" date="2016" name="Mol. Biol. Evol.">
        <title>Comparative Genomics of Early-Diverging Mushroom-Forming Fungi Provides Insights into the Origins of Lignocellulose Decay Capabilities.</title>
        <authorList>
            <person name="Nagy L.G."/>
            <person name="Riley R."/>
            <person name="Tritt A."/>
            <person name="Adam C."/>
            <person name="Daum C."/>
            <person name="Floudas D."/>
            <person name="Sun H."/>
            <person name="Yadav J.S."/>
            <person name="Pangilinan J."/>
            <person name="Larsson K.H."/>
            <person name="Matsuura K."/>
            <person name="Barry K."/>
            <person name="Labutti K."/>
            <person name="Kuo R."/>
            <person name="Ohm R.A."/>
            <person name="Bhattacharya S.S."/>
            <person name="Shirouzu T."/>
            <person name="Yoshinaga Y."/>
            <person name="Martin F.M."/>
            <person name="Grigoriev I.V."/>
            <person name="Hibbett D.S."/>
        </authorList>
    </citation>
    <scope>NUCLEOTIDE SEQUENCE [LARGE SCALE GENOMIC DNA]</scope>
    <source>
        <strain evidence="3 4">HHB12029</strain>
    </source>
</reference>
<dbReference type="PANTHER" id="PTHR45642">
    <property type="entry name" value="GDSL ESTERASE/LIPASE EXL3"/>
    <property type="match status" value="1"/>
</dbReference>
<feature type="chain" id="PRO_5007861904" description="Carbohydrate esterase family 16 protein" evidence="2">
    <location>
        <begin position="21"/>
        <end position="314"/>
    </location>
</feature>
<dbReference type="SUPFAM" id="SSF52266">
    <property type="entry name" value="SGNH hydrolase"/>
    <property type="match status" value="1"/>
</dbReference>
<proteinExistence type="predicted"/>
<gene>
    <name evidence="3" type="ORF">EXIGLDRAFT_832338</name>
</gene>
<dbReference type="GO" id="GO:0016788">
    <property type="term" value="F:hydrolase activity, acting on ester bonds"/>
    <property type="evidence" value="ECO:0007669"/>
    <property type="project" value="InterPro"/>
</dbReference>
<accession>A0A165LSA5</accession>
<dbReference type="PROSITE" id="PS51257">
    <property type="entry name" value="PROKAR_LIPOPROTEIN"/>
    <property type="match status" value="1"/>
</dbReference>
<organism evidence="3 4">
    <name type="scientific">Exidia glandulosa HHB12029</name>
    <dbReference type="NCBI Taxonomy" id="1314781"/>
    <lineage>
        <taxon>Eukaryota</taxon>
        <taxon>Fungi</taxon>
        <taxon>Dikarya</taxon>
        <taxon>Basidiomycota</taxon>
        <taxon>Agaricomycotina</taxon>
        <taxon>Agaricomycetes</taxon>
        <taxon>Auriculariales</taxon>
        <taxon>Exidiaceae</taxon>
        <taxon>Exidia</taxon>
    </lineage>
</organism>
<dbReference type="CDD" id="cd01846">
    <property type="entry name" value="fatty_acyltransferase_like"/>
    <property type="match status" value="1"/>
</dbReference>
<dbReference type="AlphaFoldDB" id="A0A165LSA5"/>
<dbReference type="InterPro" id="IPR001087">
    <property type="entry name" value="GDSL"/>
</dbReference>
<sequence>MARLTAGSFIALTFVVCVTAAGTSCGFSPASSSAPTPTPNPTVTTPLKYLFVFGDSYSTTGFNWTAAQPSPKNPIGNPAFPGVNTCGKNDPNWVDYLLVKYNSTVTMGYDFAVSGATVDNALIKNTVSFADQVVQFTKGYTANGKPGGKLKSWTGANSAVAMWFGINDIGLTYMKSGDRLAFNDKILDKYFEQVRTLYTLGHRNFVFLNVPPVNRSPMMISEKVGDKVKPIILNYNSKLAKRVATFKTNHPNAKVTLIDTHTVMRNLLNSPKKHGFKDATTFSHTEKTVMWCNNYHISPGVHDFVARAVEPKLK</sequence>
<dbReference type="OrthoDB" id="1600564at2759"/>
<evidence type="ECO:0000256" key="1">
    <source>
        <dbReference type="ARBA" id="ARBA00022729"/>
    </source>
</evidence>
<dbReference type="Proteomes" id="UP000077266">
    <property type="component" value="Unassembled WGS sequence"/>
</dbReference>